<dbReference type="GO" id="GO:0005764">
    <property type="term" value="C:lysosome"/>
    <property type="evidence" value="ECO:0007669"/>
    <property type="project" value="UniProtKB-SubCell"/>
</dbReference>
<dbReference type="GeneTree" id="ENSGT00950000182943"/>
<dbReference type="GO" id="GO:0005615">
    <property type="term" value="C:extracellular space"/>
    <property type="evidence" value="ECO:0007669"/>
    <property type="project" value="UniProtKB-KW"/>
</dbReference>
<dbReference type="PANTHER" id="PTHR10078:SF30">
    <property type="entry name" value="INTERLEUKIN-1 BETA"/>
    <property type="match status" value="1"/>
</dbReference>
<accession>A0A3B4VA72</accession>
<dbReference type="InterPro" id="IPR000975">
    <property type="entry name" value="IL-1_fam"/>
</dbReference>
<dbReference type="Gene3D" id="2.80.10.50">
    <property type="match status" value="1"/>
</dbReference>
<keyword evidence="11" id="KW-0497">Mitogen</keyword>
<evidence type="ECO:0000256" key="3">
    <source>
        <dbReference type="ARBA" id="ARBA00004550"/>
    </source>
</evidence>
<keyword evidence="8" id="KW-0666">Pyrogen</keyword>
<comment type="subcellular location">
    <subcellularLocation>
        <location evidence="2">Cytoplasm</location>
        <location evidence="2">Cytosol</location>
    </subcellularLocation>
    <subcellularLocation>
        <location evidence="1">Lysosome</location>
    </subcellularLocation>
    <subcellularLocation>
        <location evidence="3">Secreted</location>
        <location evidence="3">Extracellular exosome</location>
    </subcellularLocation>
</comment>
<keyword evidence="9" id="KW-0395">Inflammatory response</keyword>
<evidence type="ECO:0000313" key="14">
    <source>
        <dbReference type="Proteomes" id="UP000261420"/>
    </source>
</evidence>
<dbReference type="GO" id="GO:0005125">
    <property type="term" value="F:cytokine activity"/>
    <property type="evidence" value="ECO:0007669"/>
    <property type="project" value="UniProtKB-UniRule"/>
</dbReference>
<keyword evidence="5" id="KW-0963">Cytoplasm</keyword>
<name>A0A3B4VA72_SERDU</name>
<dbReference type="Pfam" id="PF00340">
    <property type="entry name" value="IL1"/>
    <property type="match status" value="1"/>
</dbReference>
<keyword evidence="6" id="KW-0202">Cytokine</keyword>
<dbReference type="PANTHER" id="PTHR10078">
    <property type="entry name" value="INTERLEUKIN-1 FAMILY MEMBER"/>
    <property type="match status" value="1"/>
</dbReference>
<dbReference type="SUPFAM" id="SSF50353">
    <property type="entry name" value="Cytokine"/>
    <property type="match status" value="1"/>
</dbReference>
<protein>
    <recommendedName>
        <fullName evidence="12">Interleukin-1</fullName>
    </recommendedName>
</protein>
<reference evidence="13" key="1">
    <citation type="submission" date="2025-08" db="UniProtKB">
        <authorList>
            <consortium name="Ensembl"/>
        </authorList>
    </citation>
    <scope>IDENTIFICATION</scope>
</reference>
<organism evidence="13 14">
    <name type="scientific">Seriola dumerili</name>
    <name type="common">Greater amberjack</name>
    <name type="synonym">Caranx dumerili</name>
    <dbReference type="NCBI Taxonomy" id="41447"/>
    <lineage>
        <taxon>Eukaryota</taxon>
        <taxon>Metazoa</taxon>
        <taxon>Chordata</taxon>
        <taxon>Craniata</taxon>
        <taxon>Vertebrata</taxon>
        <taxon>Euteleostomi</taxon>
        <taxon>Actinopterygii</taxon>
        <taxon>Neopterygii</taxon>
        <taxon>Teleostei</taxon>
        <taxon>Neoteleostei</taxon>
        <taxon>Acanthomorphata</taxon>
        <taxon>Carangaria</taxon>
        <taxon>Carangiformes</taxon>
        <taxon>Carangidae</taxon>
        <taxon>Seriola</taxon>
    </lineage>
</organism>
<proteinExistence type="inferred from homology"/>
<evidence type="ECO:0000256" key="5">
    <source>
        <dbReference type="ARBA" id="ARBA00022490"/>
    </source>
</evidence>
<evidence type="ECO:0000256" key="1">
    <source>
        <dbReference type="ARBA" id="ARBA00004371"/>
    </source>
</evidence>
<dbReference type="GO" id="GO:0010628">
    <property type="term" value="P:positive regulation of gene expression"/>
    <property type="evidence" value="ECO:0007669"/>
    <property type="project" value="TreeGrafter"/>
</dbReference>
<keyword evidence="14" id="KW-1185">Reference proteome</keyword>
<dbReference type="PRINTS" id="PR01357">
    <property type="entry name" value="INTRLEUKN1AB"/>
</dbReference>
<dbReference type="STRING" id="41447.ENSSDUP00000027517"/>
<dbReference type="GO" id="GO:0071222">
    <property type="term" value="P:cellular response to lipopolysaccharide"/>
    <property type="evidence" value="ECO:0007669"/>
    <property type="project" value="TreeGrafter"/>
</dbReference>
<dbReference type="Ensembl" id="ENSSDUT00000028001.1">
    <property type="protein sequence ID" value="ENSSDUP00000027517.1"/>
    <property type="gene ID" value="ENSSDUG00000019504.1"/>
</dbReference>
<dbReference type="PRINTS" id="PR01359">
    <property type="entry name" value="INTRLEUKIN1B"/>
</dbReference>
<comment type="similarity">
    <text evidence="4 12">Belongs to the IL-1 family.</text>
</comment>
<evidence type="ECO:0000256" key="4">
    <source>
        <dbReference type="ARBA" id="ARBA00010448"/>
    </source>
</evidence>
<dbReference type="GO" id="GO:0048246">
    <property type="term" value="P:macrophage chemotaxis"/>
    <property type="evidence" value="ECO:0007669"/>
    <property type="project" value="TreeGrafter"/>
</dbReference>
<dbReference type="GO" id="GO:0001660">
    <property type="term" value="P:fever generation"/>
    <property type="evidence" value="ECO:0007669"/>
    <property type="project" value="UniProtKB-KW"/>
</dbReference>
<dbReference type="GO" id="GO:0042119">
    <property type="term" value="P:neutrophil activation"/>
    <property type="evidence" value="ECO:0007669"/>
    <property type="project" value="TreeGrafter"/>
</dbReference>
<dbReference type="PRINTS" id="PR00264">
    <property type="entry name" value="INTERLEUKIN1"/>
</dbReference>
<evidence type="ECO:0000256" key="11">
    <source>
        <dbReference type="ARBA" id="ARBA00023246"/>
    </source>
</evidence>
<evidence type="ECO:0000256" key="2">
    <source>
        <dbReference type="ARBA" id="ARBA00004514"/>
    </source>
</evidence>
<dbReference type="GO" id="GO:0005829">
    <property type="term" value="C:cytosol"/>
    <property type="evidence" value="ECO:0007669"/>
    <property type="project" value="UniProtKB-SubCell"/>
</dbReference>
<evidence type="ECO:0000256" key="9">
    <source>
        <dbReference type="ARBA" id="ARBA00023198"/>
    </source>
</evidence>
<evidence type="ECO:0000256" key="7">
    <source>
        <dbReference type="ARBA" id="ARBA00022525"/>
    </source>
</evidence>
<dbReference type="SMART" id="SM00125">
    <property type="entry name" value="IL1"/>
    <property type="match status" value="1"/>
</dbReference>
<evidence type="ECO:0000256" key="10">
    <source>
        <dbReference type="ARBA" id="ARBA00023228"/>
    </source>
</evidence>
<dbReference type="InterPro" id="IPR008996">
    <property type="entry name" value="IL1/FGF"/>
</dbReference>
<evidence type="ECO:0000256" key="12">
    <source>
        <dbReference type="RuleBase" id="RU003753"/>
    </source>
</evidence>
<dbReference type="GO" id="GO:0006955">
    <property type="term" value="P:immune response"/>
    <property type="evidence" value="ECO:0007669"/>
    <property type="project" value="InterPro"/>
</dbReference>
<sequence>MESEMKCNLSEMWSSKMPKGLDLEISHHPMTMRRVANLIIAMERLKAGTSESVLSTEFRDENLLNIMMENIVEEHIVLELSSAPPVQFSRTGEYQCSVTDSQKRSLVLVENSMELHAVMLQGGSDNRKVHLNMSTYVHPSPSTEARPVALGIKDTNLYLSCHKKGDVPTLHLEAVEDKSSLLRISPESEMVQFLFYKRDSGLNISTLMSASFPDWYISTAEHDNKPVEMCMESAKRYRTFNIQLECGSKHKVTCNTYSCHSS</sequence>
<evidence type="ECO:0000313" key="13">
    <source>
        <dbReference type="Ensembl" id="ENSSDUP00000027517.1"/>
    </source>
</evidence>
<dbReference type="GO" id="GO:0019221">
    <property type="term" value="P:cytokine-mediated signaling pathway"/>
    <property type="evidence" value="ECO:0007669"/>
    <property type="project" value="TreeGrafter"/>
</dbReference>
<dbReference type="AlphaFoldDB" id="A0A3B4VA72"/>
<dbReference type="GO" id="GO:1901222">
    <property type="term" value="P:regulation of non-canonical NF-kappaB signal transduction"/>
    <property type="evidence" value="ECO:0007669"/>
    <property type="project" value="TreeGrafter"/>
</dbReference>
<dbReference type="GO" id="GO:0051781">
    <property type="term" value="P:positive regulation of cell division"/>
    <property type="evidence" value="ECO:0007669"/>
    <property type="project" value="UniProtKB-KW"/>
</dbReference>
<evidence type="ECO:0000256" key="8">
    <source>
        <dbReference type="ARBA" id="ARBA00022620"/>
    </source>
</evidence>
<evidence type="ECO:0000256" key="6">
    <source>
        <dbReference type="ARBA" id="ARBA00022514"/>
    </source>
</evidence>
<reference evidence="13" key="2">
    <citation type="submission" date="2025-09" db="UniProtKB">
        <authorList>
            <consortium name="Ensembl"/>
        </authorList>
    </citation>
    <scope>IDENTIFICATION</scope>
</reference>
<dbReference type="CDD" id="cd23296">
    <property type="entry name" value="beta-trefoil_IL1B"/>
    <property type="match status" value="1"/>
</dbReference>
<keyword evidence="7 12" id="KW-0964">Secreted</keyword>
<dbReference type="GO" id="GO:0005149">
    <property type="term" value="F:interleukin-1 receptor binding"/>
    <property type="evidence" value="ECO:0007669"/>
    <property type="project" value="UniProtKB-UniRule"/>
</dbReference>
<dbReference type="Proteomes" id="UP000261420">
    <property type="component" value="Unplaced"/>
</dbReference>
<keyword evidence="10" id="KW-0458">Lysosome</keyword>